<evidence type="ECO:0000256" key="1">
    <source>
        <dbReference type="ARBA" id="ARBA00022669"/>
    </source>
</evidence>
<keyword evidence="2" id="KW-0732">Signal</keyword>
<evidence type="ECO:0000259" key="7">
    <source>
        <dbReference type="PROSITE" id="PS50940"/>
    </source>
</evidence>
<feature type="domain" description="Chitin-binding type-2" evidence="7">
    <location>
        <begin position="336"/>
        <end position="394"/>
    </location>
</feature>
<dbReference type="PANTHER" id="PTHR23301:SF104">
    <property type="entry name" value="BCDNA.GH02976"/>
    <property type="match status" value="1"/>
</dbReference>
<evidence type="ECO:0000313" key="8">
    <source>
        <dbReference type="EMBL" id="CAD7453183.1"/>
    </source>
</evidence>
<keyword evidence="5" id="KW-0325">Glycoprotein</keyword>
<protein>
    <recommendedName>
        <fullName evidence="7">Chitin-binding type-2 domain-containing protein</fullName>
    </recommendedName>
</protein>
<dbReference type="SMART" id="SM00494">
    <property type="entry name" value="ChtBD2"/>
    <property type="match status" value="2"/>
</dbReference>
<dbReference type="GO" id="GO:0005576">
    <property type="term" value="C:extracellular region"/>
    <property type="evidence" value="ECO:0007669"/>
    <property type="project" value="InterPro"/>
</dbReference>
<dbReference type="EMBL" id="OE000272">
    <property type="protein sequence ID" value="CAD7453183.1"/>
    <property type="molecule type" value="Genomic_DNA"/>
</dbReference>
<dbReference type="GO" id="GO:0008061">
    <property type="term" value="F:chitin binding"/>
    <property type="evidence" value="ECO:0007669"/>
    <property type="project" value="UniProtKB-KW"/>
</dbReference>
<gene>
    <name evidence="8" type="ORF">TTEB3V08_LOCUS1332</name>
</gene>
<accession>A0A7R9FIN7</accession>
<keyword evidence="4" id="KW-1015">Disulfide bond</keyword>
<organism evidence="8">
    <name type="scientific">Timema tahoe</name>
    <dbReference type="NCBI Taxonomy" id="61484"/>
    <lineage>
        <taxon>Eukaryota</taxon>
        <taxon>Metazoa</taxon>
        <taxon>Ecdysozoa</taxon>
        <taxon>Arthropoda</taxon>
        <taxon>Hexapoda</taxon>
        <taxon>Insecta</taxon>
        <taxon>Pterygota</taxon>
        <taxon>Neoptera</taxon>
        <taxon>Polyneoptera</taxon>
        <taxon>Phasmatodea</taxon>
        <taxon>Timematodea</taxon>
        <taxon>Timematoidea</taxon>
        <taxon>Timematidae</taxon>
        <taxon>Timema</taxon>
    </lineage>
</organism>
<evidence type="ECO:0000256" key="3">
    <source>
        <dbReference type="ARBA" id="ARBA00022737"/>
    </source>
</evidence>
<name>A0A7R9FIN7_9NEOP</name>
<dbReference type="InterPro" id="IPR036508">
    <property type="entry name" value="Chitin-bd_dom_sf"/>
</dbReference>
<dbReference type="AlphaFoldDB" id="A0A7R9FIN7"/>
<dbReference type="Gene3D" id="2.170.140.10">
    <property type="entry name" value="Chitin binding domain"/>
    <property type="match status" value="2"/>
</dbReference>
<feature type="region of interest" description="Disordered" evidence="6">
    <location>
        <begin position="306"/>
        <end position="340"/>
    </location>
</feature>
<evidence type="ECO:0000256" key="6">
    <source>
        <dbReference type="SAM" id="MobiDB-lite"/>
    </source>
</evidence>
<proteinExistence type="predicted"/>
<sequence>MHTQSTLRSSSPSLTDYAMALCYKINHGVTRAYRAGVPELKQRPAIRETGPNFHPQLPTSLDFERNIDLEMNNGRWTYPNCSADTQECNHGPPGQSTAPSLPKEVVVLARGPGNGCVGSSIRVPTRSPVPPVSRKTSAMIGLKSHLPLAVLCACLGECTAAILFSQYQQPGTFWQPLSNGPEEEVQSIRIPTEKRTRVIAVTSGQPSEWLAPIMDWSGRVHQIFESSVPSDWVQHHRDVGTLAQDQCGIELGFRDTSTGPGGIELGCRDTSTGTGGIELGCRDTSTGPGGIELGCRDTSTGPGLALCQSSTRKQHSTRKQQPRTTTLSPEDDADTTDQCPEPNGYFADAFQCDKYYECLDGAITEKLCPDGMVFNDFSSEYEKCDLPFNIDCSQRPERQEPQPTLNCPRKNGYFAHQDVDICDKFYFCVDGKFNMITCPDGLVYNDKTGICTWPDEAKKKGCSSKGTTSNTSPVFVILWCPVPVVLLSPVFVILWSPVFVILRSPVPVIL</sequence>
<feature type="compositionally biased region" description="Basic residues" evidence="6">
    <location>
        <begin position="312"/>
        <end position="321"/>
    </location>
</feature>
<evidence type="ECO:0000256" key="2">
    <source>
        <dbReference type="ARBA" id="ARBA00022729"/>
    </source>
</evidence>
<reference evidence="8" key="1">
    <citation type="submission" date="2020-11" db="EMBL/GenBank/DDBJ databases">
        <authorList>
            <person name="Tran Van P."/>
        </authorList>
    </citation>
    <scope>NUCLEOTIDE SEQUENCE</scope>
</reference>
<dbReference type="PANTHER" id="PTHR23301">
    <property type="entry name" value="CHITIN BINDING PERITROPHIN-A"/>
    <property type="match status" value="1"/>
</dbReference>
<dbReference type="SUPFAM" id="SSF57625">
    <property type="entry name" value="Invertebrate chitin-binding proteins"/>
    <property type="match status" value="2"/>
</dbReference>
<evidence type="ECO:0000256" key="5">
    <source>
        <dbReference type="ARBA" id="ARBA00023180"/>
    </source>
</evidence>
<evidence type="ECO:0000256" key="4">
    <source>
        <dbReference type="ARBA" id="ARBA00023157"/>
    </source>
</evidence>
<dbReference type="InterPro" id="IPR002557">
    <property type="entry name" value="Chitin-bd_dom"/>
</dbReference>
<feature type="domain" description="Chitin-binding type-2" evidence="7">
    <location>
        <begin position="404"/>
        <end position="464"/>
    </location>
</feature>
<dbReference type="Pfam" id="PF01607">
    <property type="entry name" value="CBM_14"/>
    <property type="match status" value="2"/>
</dbReference>
<dbReference type="PROSITE" id="PS50940">
    <property type="entry name" value="CHIT_BIND_II"/>
    <property type="match status" value="2"/>
</dbReference>
<dbReference type="InterPro" id="IPR051940">
    <property type="entry name" value="Chitin_bind-dev_reg"/>
</dbReference>
<keyword evidence="1" id="KW-0147">Chitin-binding</keyword>
<keyword evidence="3" id="KW-0677">Repeat</keyword>